<organism evidence="5 6">
    <name type="scientific">candidate division WS6 bacterium GW2011_GWB1_33_6</name>
    <dbReference type="NCBI Taxonomy" id="1619088"/>
    <lineage>
        <taxon>Bacteria</taxon>
        <taxon>Candidatus Dojkabacteria</taxon>
    </lineage>
</organism>
<evidence type="ECO:0000259" key="4">
    <source>
        <dbReference type="Pfam" id="PF00561"/>
    </source>
</evidence>
<evidence type="ECO:0000256" key="1">
    <source>
        <dbReference type="ARBA" id="ARBA00022729"/>
    </source>
</evidence>
<evidence type="ECO:0000256" key="2">
    <source>
        <dbReference type="ARBA" id="ARBA00022801"/>
    </source>
</evidence>
<dbReference type="InterPro" id="IPR050955">
    <property type="entry name" value="Plant_Biomass_Hydrol_Est"/>
</dbReference>
<dbReference type="PANTHER" id="PTHR43037:SF5">
    <property type="entry name" value="FERULOYL ESTERASE"/>
    <property type="match status" value="1"/>
</dbReference>
<dbReference type="GO" id="GO:0016787">
    <property type="term" value="F:hydrolase activity"/>
    <property type="evidence" value="ECO:0007669"/>
    <property type="project" value="UniProtKB-KW"/>
</dbReference>
<proteinExistence type="predicted"/>
<dbReference type="Pfam" id="PF00561">
    <property type="entry name" value="Abhydrolase_1"/>
    <property type="match status" value="1"/>
</dbReference>
<sequence length="242" mass="27564">MNKEEEIPNNNNTEVEETNNDIEIIKEPELVFEELFPIVEEQQAYVALQLPLSEVNPPTLIIYSHGSNTTVTQNMEDQFMKDLQSYATYLTPYNFIFAASAQHGVNWGNQASISDTLNLINWIKERYTIQPKVYMIGFSMGGLPTLNFAYQYPDLISKIALLAPSTKTSTLTLLKADSIKDIDIRIWHGNKDVNVPYSSVVTFVNAMKTYGKEIPLVTLEGKTHFDIDTEYMEDILQFFNGE</sequence>
<reference evidence="5 6" key="1">
    <citation type="journal article" date="2015" name="Nature">
        <title>rRNA introns, odd ribosomes, and small enigmatic genomes across a large radiation of phyla.</title>
        <authorList>
            <person name="Brown C.T."/>
            <person name="Hug L.A."/>
            <person name="Thomas B.C."/>
            <person name="Sharon I."/>
            <person name="Castelle C.J."/>
            <person name="Singh A."/>
            <person name="Wilkins M.J."/>
            <person name="Williams K.H."/>
            <person name="Banfield J.F."/>
        </authorList>
    </citation>
    <scope>NUCLEOTIDE SEQUENCE [LARGE SCALE GENOMIC DNA]</scope>
</reference>
<feature type="domain" description="AB hydrolase-1" evidence="4">
    <location>
        <begin position="113"/>
        <end position="169"/>
    </location>
</feature>
<dbReference type="EMBL" id="LBPI01000009">
    <property type="protein sequence ID" value="KKP54864.1"/>
    <property type="molecule type" value="Genomic_DNA"/>
</dbReference>
<dbReference type="AlphaFoldDB" id="A0A0G0ADG1"/>
<evidence type="ECO:0000313" key="5">
    <source>
        <dbReference type="EMBL" id="KKP54864.1"/>
    </source>
</evidence>
<accession>A0A0G0ADG1</accession>
<feature type="region of interest" description="Disordered" evidence="3">
    <location>
        <begin position="1"/>
        <end position="20"/>
    </location>
</feature>
<keyword evidence="2" id="KW-0378">Hydrolase</keyword>
<dbReference type="InterPro" id="IPR000073">
    <property type="entry name" value="AB_hydrolase_1"/>
</dbReference>
<name>A0A0G0ADG1_9BACT</name>
<comment type="caution">
    <text evidence="5">The sequence shown here is derived from an EMBL/GenBank/DDBJ whole genome shotgun (WGS) entry which is preliminary data.</text>
</comment>
<dbReference type="SUPFAM" id="SSF53474">
    <property type="entry name" value="alpha/beta-Hydrolases"/>
    <property type="match status" value="1"/>
</dbReference>
<gene>
    <name evidence="5" type="ORF">UR47_C0009G0007</name>
</gene>
<keyword evidence="1" id="KW-0732">Signal</keyword>
<dbReference type="Proteomes" id="UP000034488">
    <property type="component" value="Unassembled WGS sequence"/>
</dbReference>
<dbReference type="Gene3D" id="3.40.50.1820">
    <property type="entry name" value="alpha/beta hydrolase"/>
    <property type="match status" value="1"/>
</dbReference>
<evidence type="ECO:0000313" key="6">
    <source>
        <dbReference type="Proteomes" id="UP000034488"/>
    </source>
</evidence>
<protein>
    <submittedName>
        <fullName evidence="5">Phospholipase/carboxylesterase family protein</fullName>
    </submittedName>
</protein>
<dbReference type="InterPro" id="IPR029058">
    <property type="entry name" value="AB_hydrolase_fold"/>
</dbReference>
<evidence type="ECO:0000256" key="3">
    <source>
        <dbReference type="SAM" id="MobiDB-lite"/>
    </source>
</evidence>
<dbReference type="PANTHER" id="PTHR43037">
    <property type="entry name" value="UNNAMED PRODUCT-RELATED"/>
    <property type="match status" value="1"/>
</dbReference>